<feature type="compositionally biased region" description="Low complexity" evidence="1">
    <location>
        <begin position="460"/>
        <end position="478"/>
    </location>
</feature>
<feature type="compositionally biased region" description="Low complexity" evidence="1">
    <location>
        <begin position="2235"/>
        <end position="2244"/>
    </location>
</feature>
<feature type="compositionally biased region" description="Low complexity" evidence="1">
    <location>
        <begin position="674"/>
        <end position="692"/>
    </location>
</feature>
<feature type="compositionally biased region" description="Low complexity" evidence="1">
    <location>
        <begin position="2082"/>
        <end position="2091"/>
    </location>
</feature>
<feature type="compositionally biased region" description="Basic and acidic residues" evidence="1">
    <location>
        <begin position="1961"/>
        <end position="1978"/>
    </location>
</feature>
<dbReference type="VEuPathDB" id="ToxoDB:CSUI_002388"/>
<feature type="compositionally biased region" description="Basic and acidic residues" evidence="1">
    <location>
        <begin position="1800"/>
        <end position="1895"/>
    </location>
</feature>
<feature type="region of interest" description="Disordered" evidence="1">
    <location>
        <begin position="2275"/>
        <end position="2525"/>
    </location>
</feature>
<feature type="region of interest" description="Disordered" evidence="1">
    <location>
        <begin position="120"/>
        <end position="195"/>
    </location>
</feature>
<dbReference type="EMBL" id="MIGC01001016">
    <property type="protein sequence ID" value="PHJ23756.1"/>
    <property type="molecule type" value="Genomic_DNA"/>
</dbReference>
<feature type="compositionally biased region" description="Basic and acidic residues" evidence="1">
    <location>
        <begin position="2898"/>
        <end position="2910"/>
    </location>
</feature>
<feature type="compositionally biased region" description="Polar residues" evidence="1">
    <location>
        <begin position="1267"/>
        <end position="1278"/>
    </location>
</feature>
<feature type="compositionally biased region" description="Basic and acidic residues" evidence="1">
    <location>
        <begin position="2872"/>
        <end position="2888"/>
    </location>
</feature>
<feature type="region of interest" description="Disordered" evidence="1">
    <location>
        <begin position="1952"/>
        <end position="2121"/>
    </location>
</feature>
<feature type="compositionally biased region" description="Low complexity" evidence="1">
    <location>
        <begin position="1590"/>
        <end position="1604"/>
    </location>
</feature>
<feature type="compositionally biased region" description="Low complexity" evidence="1">
    <location>
        <begin position="120"/>
        <end position="135"/>
    </location>
</feature>
<comment type="caution">
    <text evidence="2">The sequence shown here is derived from an EMBL/GenBank/DDBJ whole genome shotgun (WGS) entry which is preliminary data.</text>
</comment>
<feature type="compositionally biased region" description="Basic and acidic residues" evidence="1">
    <location>
        <begin position="1679"/>
        <end position="1688"/>
    </location>
</feature>
<feature type="compositionally biased region" description="Low complexity" evidence="1">
    <location>
        <begin position="2428"/>
        <end position="2444"/>
    </location>
</feature>
<dbReference type="Proteomes" id="UP000221165">
    <property type="component" value="Unassembled WGS sequence"/>
</dbReference>
<organism evidence="2 3">
    <name type="scientific">Cystoisospora suis</name>
    <dbReference type="NCBI Taxonomy" id="483139"/>
    <lineage>
        <taxon>Eukaryota</taxon>
        <taxon>Sar</taxon>
        <taxon>Alveolata</taxon>
        <taxon>Apicomplexa</taxon>
        <taxon>Conoidasida</taxon>
        <taxon>Coccidia</taxon>
        <taxon>Eucoccidiorida</taxon>
        <taxon>Eimeriorina</taxon>
        <taxon>Sarcocystidae</taxon>
        <taxon>Cystoisospora</taxon>
    </lineage>
</organism>
<feature type="compositionally biased region" description="Low complexity" evidence="1">
    <location>
        <begin position="546"/>
        <end position="565"/>
    </location>
</feature>
<feature type="compositionally biased region" description="Basic and acidic residues" evidence="1">
    <location>
        <begin position="1395"/>
        <end position="1446"/>
    </location>
</feature>
<feature type="compositionally biased region" description="Acidic residues" evidence="1">
    <location>
        <begin position="939"/>
        <end position="948"/>
    </location>
</feature>
<feature type="region of interest" description="Disordered" evidence="1">
    <location>
        <begin position="255"/>
        <end position="283"/>
    </location>
</feature>
<feature type="compositionally biased region" description="Acidic residues" evidence="1">
    <location>
        <begin position="2736"/>
        <end position="2752"/>
    </location>
</feature>
<name>A0A2C6L9P6_9APIC</name>
<feature type="compositionally biased region" description="Polar residues" evidence="1">
    <location>
        <begin position="1030"/>
        <end position="1048"/>
    </location>
</feature>
<feature type="compositionally biased region" description="Polar residues" evidence="1">
    <location>
        <begin position="1659"/>
        <end position="1673"/>
    </location>
</feature>
<feature type="compositionally biased region" description="Polar residues" evidence="1">
    <location>
        <begin position="2461"/>
        <end position="2489"/>
    </location>
</feature>
<protein>
    <submittedName>
        <fullName evidence="2">Uncharacterized protein</fullName>
    </submittedName>
</protein>
<feature type="compositionally biased region" description="Basic and acidic residues" evidence="1">
    <location>
        <begin position="1782"/>
        <end position="1792"/>
    </location>
</feature>
<feature type="compositionally biased region" description="Basic and acidic residues" evidence="1">
    <location>
        <begin position="966"/>
        <end position="980"/>
    </location>
</feature>
<evidence type="ECO:0000313" key="3">
    <source>
        <dbReference type="Proteomes" id="UP000221165"/>
    </source>
</evidence>
<feature type="region of interest" description="Disordered" evidence="1">
    <location>
        <begin position="1197"/>
        <end position="1241"/>
    </location>
</feature>
<feature type="compositionally biased region" description="Polar residues" evidence="1">
    <location>
        <begin position="479"/>
        <end position="500"/>
    </location>
</feature>
<feature type="compositionally biased region" description="Basic and acidic residues" evidence="1">
    <location>
        <begin position="2916"/>
        <end position="2927"/>
    </location>
</feature>
<feature type="compositionally biased region" description="Polar residues" evidence="1">
    <location>
        <begin position="511"/>
        <end position="523"/>
    </location>
</feature>
<feature type="region of interest" description="Disordered" evidence="1">
    <location>
        <begin position="17"/>
        <end position="103"/>
    </location>
</feature>
<feature type="region of interest" description="Disordered" evidence="1">
    <location>
        <begin position="1541"/>
        <end position="1906"/>
    </location>
</feature>
<feature type="compositionally biased region" description="Low complexity" evidence="1">
    <location>
        <begin position="2142"/>
        <end position="2153"/>
    </location>
</feature>
<evidence type="ECO:0000256" key="1">
    <source>
        <dbReference type="SAM" id="MobiDB-lite"/>
    </source>
</evidence>
<feature type="region of interest" description="Disordered" evidence="1">
    <location>
        <begin position="2139"/>
        <end position="2262"/>
    </location>
</feature>
<reference evidence="2 3" key="1">
    <citation type="journal article" date="2017" name="Int. J. Parasitol.">
        <title>The genome of the protozoan parasite Cystoisospora suis and a reverse vaccinology approach to identify vaccine candidates.</title>
        <authorList>
            <person name="Palmieri N."/>
            <person name="Shrestha A."/>
            <person name="Ruttkowski B."/>
            <person name="Beck T."/>
            <person name="Vogl C."/>
            <person name="Tomley F."/>
            <person name="Blake D.P."/>
            <person name="Joachim A."/>
        </authorList>
    </citation>
    <scope>NUCLEOTIDE SEQUENCE [LARGE SCALE GENOMIC DNA]</scope>
    <source>
        <strain evidence="2 3">Wien I</strain>
    </source>
</reference>
<feature type="compositionally biased region" description="Basic and acidic residues" evidence="1">
    <location>
        <begin position="2825"/>
        <end position="2838"/>
    </location>
</feature>
<feature type="compositionally biased region" description="Basic and acidic residues" evidence="1">
    <location>
        <begin position="996"/>
        <end position="1029"/>
    </location>
</feature>
<feature type="compositionally biased region" description="Basic and acidic residues" evidence="1">
    <location>
        <begin position="2167"/>
        <end position="2191"/>
    </location>
</feature>
<dbReference type="GeneID" id="94425801"/>
<feature type="region of interest" description="Disordered" evidence="1">
    <location>
        <begin position="602"/>
        <end position="696"/>
    </location>
</feature>
<gene>
    <name evidence="2" type="ORF">CSUI_002388</name>
</gene>
<feature type="compositionally biased region" description="Low complexity" evidence="1">
    <location>
        <begin position="62"/>
        <end position="103"/>
    </location>
</feature>
<feature type="compositionally biased region" description="Basic and acidic residues" evidence="1">
    <location>
        <begin position="1991"/>
        <end position="2003"/>
    </location>
</feature>
<feature type="compositionally biased region" description="Low complexity" evidence="1">
    <location>
        <begin position="1552"/>
        <end position="1567"/>
    </location>
</feature>
<feature type="compositionally biased region" description="Basic and acidic residues" evidence="1">
    <location>
        <begin position="876"/>
        <end position="901"/>
    </location>
</feature>
<feature type="region of interest" description="Disordered" evidence="1">
    <location>
        <begin position="2540"/>
        <end position="2621"/>
    </location>
</feature>
<feature type="compositionally biased region" description="Low complexity" evidence="1">
    <location>
        <begin position="177"/>
        <end position="190"/>
    </location>
</feature>
<feature type="compositionally biased region" description="Basic and acidic residues" evidence="1">
    <location>
        <begin position="2016"/>
        <end position="2045"/>
    </location>
</feature>
<feature type="compositionally biased region" description="Acidic residues" evidence="1">
    <location>
        <begin position="2046"/>
        <end position="2056"/>
    </location>
</feature>
<feature type="compositionally biased region" description="Low complexity" evidence="1">
    <location>
        <begin position="951"/>
        <end position="960"/>
    </location>
</feature>
<dbReference type="OrthoDB" id="332389at2759"/>
<feature type="region of interest" description="Disordered" evidence="1">
    <location>
        <begin position="2709"/>
        <end position="2996"/>
    </location>
</feature>
<feature type="compositionally biased region" description="Basic and acidic residues" evidence="1">
    <location>
        <begin position="2582"/>
        <end position="2595"/>
    </location>
</feature>
<feature type="compositionally biased region" description="Basic and acidic residues" evidence="1">
    <location>
        <begin position="2939"/>
        <end position="2948"/>
    </location>
</feature>
<feature type="compositionally biased region" description="Basic and acidic residues" evidence="1">
    <location>
        <begin position="1695"/>
        <end position="1711"/>
    </location>
</feature>
<feature type="compositionally biased region" description="Polar residues" evidence="1">
    <location>
        <begin position="365"/>
        <end position="384"/>
    </location>
</feature>
<evidence type="ECO:0000313" key="2">
    <source>
        <dbReference type="EMBL" id="PHJ23756.1"/>
    </source>
</evidence>
<accession>A0A2C6L9P6</accession>
<proteinExistence type="predicted"/>
<feature type="region of interest" description="Disordered" evidence="1">
    <location>
        <begin position="1122"/>
        <end position="1183"/>
    </location>
</feature>
<feature type="compositionally biased region" description="Basic and acidic residues" evidence="1">
    <location>
        <begin position="1607"/>
        <end position="1658"/>
    </location>
</feature>
<feature type="region of interest" description="Disordered" evidence="1">
    <location>
        <begin position="1258"/>
        <end position="1446"/>
    </location>
</feature>
<sequence length="3140" mass="348527">MWRLPAVTIMSIPSTYERLPLSGGGRSSGTKSVINPSGFVYHSSDTSPRSLLQRGRGDIRLSPQPNSSRNDRSSSSASMSPSHRASSSSSSSSSSSTSVPFSYSSNYPCHAPASGVLSFRSGASSSSGESLASSRNHQPTGVGRVIPGNIGGSSSLVVSGEGRRGEGMYGVHQSGMSSEVTSPLTSSSSTKAVQKDSHFPSESVFLSPQKHSSPALQFPYAVSPDTLHRSSISEVVPVIIASPLRRKKTRQVTTSALSSAVGEDRTAPRFSPRLFTSSSSSQVYLHPNDKAQTEDSGNLVLSAGDGGGSTYVSPHWGTVSSFRPLSANAQDRRGGGGQQQEDDRRGVLAGDSQLSDERGRMHSAAPSSSTHADLMSSSIQTLNLLQGRGREEERSRRTTTNAGDIGGGGRLHSPSSVRYISPSSSPNKQTSSSSSSSSSNPWQVSSFPRLFPRSVTTETPSSSSSSSMAMPSSLPNSLTAPSSSAVQDRQSIQSFSSSGQHAAYDHLPTKQGHTSISHNVPLQSSSRHHSPPLSSSVYQRSSVKTPRSPSHPSSSESSCLPPSYSLETFPPPQAGFSPGLTTSVPSHNHPAAHLLSFSSNRLLSSSSTSPSSHTHRNPSPMNVSQEHHVSASHPEVLSSSSSSSSIPINSSSFPNPSRRQQQGPSLPPSPLLSPPSSSRGVFVPSSSSGVAAGRRDKETDVLVLSPRLSDSKSSASSAAITSLVVDEKRRSEFTEIAPNQWKWQLRLGPKGWRAFSRQMSLTSHFAVTSDQVARLLLQGKFPPRMNSLKEEANSSMTTSPDVSLMKSPSRRRHGETEAETDQVHRRDGKGGREEKEGEVVERREREIRGDDGRERRGRSREGELSRYDGETTGGREQSRKDDRGEQGEKGGGRKREEDRLGESGLKGGASIQDEEHHPNDDEDDELDRMIEEISSSSSSEEEEEEEEEQQHTSSPHSSPLSHRRLREGDLSPRDSPEKYLDALLESSSSDEEEEHLDSAASKDKQDDESPMENEEKRREDQREEKDKIKSSSLQDGDGNASENLSSTVDLPAAPSSTRDSDKHIECTADTSLDSIEVSTRRLEDTSNLPYVHVTMAPQLGRPAEPPLRDVHARTPITLGALHKTRSRPSVQLRLDRDLKRSKSAPVICDSQPISSVDDDRRYLPTSSSLSSSPSSSSSSPIKKHEGEKILLPGAHSTVDLSHASPSPSFYESSNNERRILSSSSSPLRTRPLSTSQLLNSPTTHSLQRHFFINEISSPLTSSLSPSQRNTTDSHSLMQRTREEDVPITQQESSSSASSSHGVGNRKESKGQEEDGSLLFSSTSKQKRGGEESLSSSYERTILHASASSSSVLRSRRSLVPHGNANKVSGMGLRGEKEEENLGPFHRLPLLVAGVGDRRSSEDDPRPRGEEKEEKEERGEEGRRIEEEEGDRHSDGHDEERKREKVLLSHSDHRQLTHDNNVEKYRWSRSRPMANSPTVASRHRSVSDSFLFSPSSVISSSSARQIVGELVAAATASRGWRRRELASHNKRLMSTFAGVISSASPRNHHSNVSGSSPFSSSFCPTCSPRRGHLRDARRDDKEEEDGPERVSQSLTASPSSFSFSSADTRGRGTEGKMETAGRLDLEKANSRERRSEADSMLRKGGRQRREETKSSEKIHTTTISRQSLTSTSSIGEEEELVSKDREEARRKRRGKGRDERDLEGDERGRTDEDLSSVSPEPDSSTRGKDASRPSRRHTASEERRAEDHYQEDPPDGNEKRRDKRDSSISSRHSYSTFPSVPFREVHAEEDVRVMRGSRRPSHQDREEMRRRGEDRGRESRESSRRSSVDITKRKESQGGRERSSSRRSSFIDKQEGETVDETKRRKKASEENMRKKDENRTLREEGEEGNRDDESRFTYSQHSPEENQLHRLTSGVHTPHMTKQTVPQGLVSQDDAHVDSYLHVNNNEVFFSSPFSSSPSQRIEREEKSQERRHIVGEHEEVEILQQTTTSLEERVVGREDHGVRTLHPPADEVSTAEERGDRVDSQDPINDRRRLSSEKRPFPGREEEEEESEREESLDRWNGSNISDASSLDEYLTRKDSLLLSPPQKLPSSKKKDSHSFKRTHHLDGDLSSSKDGLSHHDNLRLKSSLTSILSIQREVESSSLQQIPLSSSPDKEGKEVAYQGEADDHDRLEKNREKKAKEMEKRTHENIEEETPSHTGAPDEEKNKISSSLDYARGMDGNQESGEKEKRSSVGDSSSSSSSLGDDKNKKNEDDNVTSRNDVLVADACNDFSYQDDQDFHDTGEFFDSSFGGVNEGDRKEDEEKDPQGGGGEEDEEIQKKNLREGDRSDGNEESKDREKRRTPEEDSEHRQDENTDKESHSDQMNETASSSSSHPLPSSFLPLPSTHPPISTTTPSSSPLSSSSLLLPLPSSFSSAPPALPPPACSTPTRPLSPHSSSSSSRMNVHQAHEETSVRSPYIVSSVQRGIQTSPPSSPDYSHASSALVSKSTKEERRKKNEMLPLLAHGKGSSASASSRRPTATVRLPVITLGSRLVEERLVTNQDEDEEEEDYRDKDRSSRHRQGSSSSSSSFIGDREEGEEAHVDGFPLERIHEEAEEDEENPSKEELQQQPNRRYPRRKRLPPLKSWLGECPKYGYSPVDGTWGLVGVQRCVNQNALRTVACDVTVDGVLSLFIAGKKQQKKRQQLLRNGKLLELAVDERDKLKQHYLNLQSPRKALSHVNSSSRRRSERNKEEDDADKYEREEEEEQEEGGGRKRRSGGKKKNEELSSSSSRGKKLLALRDQDGGEEEEPKADTEGRRARSSSHKRSHESSGSGSRRREKGKRGEEAKGRKEKEREKKRRRGEKKGEEEGEDKDHADDDKRNNSKKQKVREGEVKPREEEEEMKKEMKKSRSRRIVTEDSEKETSDKEDQESSNEKKRGQESLHDSPLFHAEEEDDSRRSSHDARLPSALSEGVEGSVEESKEKKKGEEEGLGDERREEEQEREEEGVRQKSLKEQDLTSITYEDEKDGTKRIFRYKAITLPQEWFWMYANSQGTLQTALVSRCEGSHSVLLRIAYGEKKPLVDSGPYVHYGVVTSGKSLVVKKIRKKDEKGEEEEEEGCLDEGGMFFIPHHTKWSLTNQDDQDKKAVEVYLTFWSI</sequence>
<feature type="compositionally biased region" description="Basic and acidic residues" evidence="1">
    <location>
        <begin position="2319"/>
        <end position="2365"/>
    </location>
</feature>
<feature type="compositionally biased region" description="Basic and acidic residues" evidence="1">
    <location>
        <begin position="2246"/>
        <end position="2255"/>
    </location>
</feature>
<feature type="compositionally biased region" description="Low complexity" evidence="1">
    <location>
        <begin position="2371"/>
        <end position="2419"/>
    </location>
</feature>
<feature type="compositionally biased region" description="Low complexity" evidence="1">
    <location>
        <begin position="1166"/>
        <end position="1180"/>
    </location>
</feature>
<feature type="compositionally biased region" description="Low complexity" evidence="1">
    <location>
        <begin position="413"/>
        <end position="446"/>
    </location>
</feature>
<feature type="compositionally biased region" description="Basic and acidic residues" evidence="1">
    <location>
        <begin position="821"/>
        <end position="869"/>
    </location>
</feature>
<feature type="region of interest" description="Disordered" evidence="1">
    <location>
        <begin position="786"/>
        <end position="1065"/>
    </location>
</feature>
<keyword evidence="3" id="KW-1185">Reference proteome</keyword>
<feature type="region of interest" description="Disordered" evidence="1">
    <location>
        <begin position="1458"/>
        <end position="1484"/>
    </location>
</feature>
<feature type="compositionally biased region" description="Basic and acidic residues" evidence="1">
    <location>
        <begin position="2490"/>
        <end position="2500"/>
    </location>
</feature>
<feature type="compositionally biased region" description="Basic and acidic residues" evidence="1">
    <location>
        <begin position="2847"/>
        <end position="2865"/>
    </location>
</feature>
<dbReference type="RefSeq" id="XP_067925430.1">
    <property type="nucleotide sequence ID" value="XM_068062590.1"/>
</dbReference>
<feature type="compositionally biased region" description="Low complexity" evidence="1">
    <location>
        <begin position="1220"/>
        <end position="1235"/>
    </location>
</feature>
<feature type="compositionally biased region" description="Basic and acidic residues" evidence="1">
    <location>
        <begin position="1722"/>
        <end position="1765"/>
    </location>
</feature>
<feature type="compositionally biased region" description="Low complexity" evidence="1">
    <location>
        <begin position="602"/>
        <end position="612"/>
    </location>
</feature>
<feature type="compositionally biased region" description="Low complexity" evidence="1">
    <location>
        <begin position="638"/>
        <end position="664"/>
    </location>
</feature>
<feature type="compositionally biased region" description="Basic and acidic residues" evidence="1">
    <location>
        <begin position="2962"/>
        <end position="2996"/>
    </location>
</feature>
<feature type="region of interest" description="Disordered" evidence="1">
    <location>
        <begin position="325"/>
        <end position="587"/>
    </location>
</feature>